<evidence type="ECO:0000256" key="6">
    <source>
        <dbReference type="ARBA" id="ARBA00022723"/>
    </source>
</evidence>
<dbReference type="SMART" id="SM00184">
    <property type="entry name" value="RING"/>
    <property type="match status" value="1"/>
</dbReference>
<dbReference type="GO" id="GO:0061630">
    <property type="term" value="F:ubiquitin protein ligase activity"/>
    <property type="evidence" value="ECO:0007669"/>
    <property type="project" value="UniProtKB-EC"/>
</dbReference>
<dbReference type="PROSITE" id="PS50089">
    <property type="entry name" value="ZF_RING_2"/>
    <property type="match status" value="1"/>
</dbReference>
<dbReference type="Pfam" id="PF12483">
    <property type="entry name" value="GIDE"/>
    <property type="match status" value="1"/>
</dbReference>
<evidence type="ECO:0000256" key="12">
    <source>
        <dbReference type="PROSITE-ProRule" id="PRU00175"/>
    </source>
</evidence>
<evidence type="ECO:0000256" key="8">
    <source>
        <dbReference type="ARBA" id="ARBA00022786"/>
    </source>
</evidence>
<dbReference type="PANTHER" id="PTHR47355:SF1">
    <property type="entry name" value="E3 UBIQUITIN-PROTEIN LIGASE SPL2"/>
    <property type="match status" value="1"/>
</dbReference>
<dbReference type="Proteomes" id="UP001632038">
    <property type="component" value="Unassembled WGS sequence"/>
</dbReference>
<evidence type="ECO:0000259" key="15">
    <source>
        <dbReference type="PROSITE" id="PS50089"/>
    </source>
</evidence>
<comment type="subcellular location">
    <subcellularLocation>
        <location evidence="2">Membrane</location>
        <topology evidence="2">Multi-pass membrane protein</topology>
    </subcellularLocation>
</comment>
<evidence type="ECO:0000256" key="4">
    <source>
        <dbReference type="ARBA" id="ARBA00022679"/>
    </source>
</evidence>
<accession>A0ABD3CWC0</accession>
<comment type="catalytic activity">
    <reaction evidence="1">
        <text>S-ubiquitinyl-[E2 ubiquitin-conjugating enzyme]-L-cysteine + [acceptor protein]-L-lysine = [E2 ubiquitin-conjugating enzyme]-L-cysteine + N(6)-ubiquitinyl-[acceptor protein]-L-lysine.</text>
        <dbReference type="EC" id="2.3.2.27"/>
    </reaction>
</comment>
<proteinExistence type="predicted"/>
<keyword evidence="9" id="KW-0862">Zinc</keyword>
<dbReference type="InterPro" id="IPR013083">
    <property type="entry name" value="Znf_RING/FYVE/PHD"/>
</dbReference>
<evidence type="ECO:0000313" key="16">
    <source>
        <dbReference type="EMBL" id="KAL3632882.1"/>
    </source>
</evidence>
<evidence type="ECO:0000256" key="7">
    <source>
        <dbReference type="ARBA" id="ARBA00022771"/>
    </source>
</evidence>
<dbReference type="EC" id="2.3.2.27" evidence="3"/>
<dbReference type="SUPFAM" id="SSF57850">
    <property type="entry name" value="RING/U-box"/>
    <property type="match status" value="1"/>
</dbReference>
<keyword evidence="6" id="KW-0479">Metal-binding</keyword>
<evidence type="ECO:0000256" key="1">
    <source>
        <dbReference type="ARBA" id="ARBA00000900"/>
    </source>
</evidence>
<gene>
    <name evidence="16" type="ORF">CASFOL_025866</name>
</gene>
<evidence type="ECO:0000256" key="11">
    <source>
        <dbReference type="ARBA" id="ARBA00023136"/>
    </source>
</evidence>
<feature type="region of interest" description="Disordered" evidence="13">
    <location>
        <begin position="310"/>
        <end position="337"/>
    </location>
</feature>
<evidence type="ECO:0000256" key="3">
    <source>
        <dbReference type="ARBA" id="ARBA00012483"/>
    </source>
</evidence>
<dbReference type="Gene3D" id="3.30.40.10">
    <property type="entry name" value="Zinc/RING finger domain, C3HC4 (zinc finger)"/>
    <property type="match status" value="1"/>
</dbReference>
<feature type="transmembrane region" description="Helical" evidence="14">
    <location>
        <begin position="278"/>
        <end position="299"/>
    </location>
</feature>
<keyword evidence="10 14" id="KW-1133">Transmembrane helix</keyword>
<evidence type="ECO:0000256" key="10">
    <source>
        <dbReference type="ARBA" id="ARBA00022989"/>
    </source>
</evidence>
<comment type="caution">
    <text evidence="16">The sequence shown here is derived from an EMBL/GenBank/DDBJ whole genome shotgun (WGS) entry which is preliminary data.</text>
</comment>
<keyword evidence="8" id="KW-0833">Ubl conjugation pathway</keyword>
<sequence>MSMHDRATAAMLAQLAMAADGAVFGLGVAYLAYRSIRKYTATSFALGKIRQAPSVEPSDLRSVLSDKLNQEDGEASTSTADCTTLIVVRGAVEVKSAADLNWNGLRGANVVMSRGSGEEGVIVQQTQTCIYNELKGIFGWPADIRSLFSRSWKERGSSSTRMVPFILVGGGKWPQSDHLLVNMEGSSHPLPLTTVYSDLQPINASPLTFLQALFGLEYPVGLLYEEKILPLGKEITAVGICKLKNGIPEIKSCADLPYFLSDLNKDQIIAELAFKCKILMWSGLAFSALAIGITGYSIARNWIRWKERRRQQQRSEEEDNPPSSPTPGQVALDEESGDVPDGELCVICLMRRRRSAFIPCGHLVCCHRCALEVERDVSPKCPVCRQPIRSSVRIYDS</sequence>
<keyword evidence="5 14" id="KW-0812">Transmembrane</keyword>
<evidence type="ECO:0000256" key="5">
    <source>
        <dbReference type="ARBA" id="ARBA00022692"/>
    </source>
</evidence>
<dbReference type="Pfam" id="PF13920">
    <property type="entry name" value="zf-C3HC4_3"/>
    <property type="match status" value="1"/>
</dbReference>
<dbReference type="InterPro" id="IPR022170">
    <property type="entry name" value="MUL1-like"/>
</dbReference>
<dbReference type="GO" id="GO:0016020">
    <property type="term" value="C:membrane"/>
    <property type="evidence" value="ECO:0007669"/>
    <property type="project" value="UniProtKB-SubCell"/>
</dbReference>
<keyword evidence="4" id="KW-0808">Transferase</keyword>
<evidence type="ECO:0000313" key="17">
    <source>
        <dbReference type="Proteomes" id="UP001632038"/>
    </source>
</evidence>
<dbReference type="EMBL" id="JAVIJP010000032">
    <property type="protein sequence ID" value="KAL3632882.1"/>
    <property type="molecule type" value="Genomic_DNA"/>
</dbReference>
<dbReference type="InterPro" id="IPR001841">
    <property type="entry name" value="Znf_RING"/>
</dbReference>
<dbReference type="PANTHER" id="PTHR47355">
    <property type="entry name" value="E3 UBIQUITIN-PROTEIN LIGASE SPL2"/>
    <property type="match status" value="1"/>
</dbReference>
<keyword evidence="7 12" id="KW-0863">Zinc-finger</keyword>
<evidence type="ECO:0000256" key="2">
    <source>
        <dbReference type="ARBA" id="ARBA00004141"/>
    </source>
</evidence>
<name>A0ABD3CWC0_9LAMI</name>
<evidence type="ECO:0000256" key="13">
    <source>
        <dbReference type="SAM" id="MobiDB-lite"/>
    </source>
</evidence>
<reference evidence="17" key="1">
    <citation type="journal article" date="2024" name="IScience">
        <title>Strigolactones Initiate the Formation of Haustorium-like Structures in Castilleja.</title>
        <authorList>
            <person name="Buerger M."/>
            <person name="Peterson D."/>
            <person name="Chory J."/>
        </authorList>
    </citation>
    <scope>NUCLEOTIDE SEQUENCE [LARGE SCALE GENOMIC DNA]</scope>
</reference>
<keyword evidence="17" id="KW-1185">Reference proteome</keyword>
<keyword evidence="11 14" id="KW-0472">Membrane</keyword>
<evidence type="ECO:0000256" key="14">
    <source>
        <dbReference type="SAM" id="Phobius"/>
    </source>
</evidence>
<dbReference type="CDD" id="cd23145">
    <property type="entry name" value="RING-HC_SPL2-like"/>
    <property type="match status" value="1"/>
</dbReference>
<dbReference type="InterPro" id="IPR044247">
    <property type="entry name" value="SPL2-like"/>
</dbReference>
<feature type="domain" description="RING-type" evidence="15">
    <location>
        <begin position="345"/>
        <end position="385"/>
    </location>
</feature>
<dbReference type="AlphaFoldDB" id="A0ABD3CWC0"/>
<organism evidence="16 17">
    <name type="scientific">Castilleja foliolosa</name>
    <dbReference type="NCBI Taxonomy" id="1961234"/>
    <lineage>
        <taxon>Eukaryota</taxon>
        <taxon>Viridiplantae</taxon>
        <taxon>Streptophyta</taxon>
        <taxon>Embryophyta</taxon>
        <taxon>Tracheophyta</taxon>
        <taxon>Spermatophyta</taxon>
        <taxon>Magnoliopsida</taxon>
        <taxon>eudicotyledons</taxon>
        <taxon>Gunneridae</taxon>
        <taxon>Pentapetalae</taxon>
        <taxon>asterids</taxon>
        <taxon>lamiids</taxon>
        <taxon>Lamiales</taxon>
        <taxon>Orobanchaceae</taxon>
        <taxon>Pedicularideae</taxon>
        <taxon>Castillejinae</taxon>
        <taxon>Castilleja</taxon>
    </lineage>
</organism>
<evidence type="ECO:0000256" key="9">
    <source>
        <dbReference type="ARBA" id="ARBA00022833"/>
    </source>
</evidence>
<protein>
    <recommendedName>
        <fullName evidence="3">RING-type E3 ubiquitin transferase</fullName>
        <ecNumber evidence="3">2.3.2.27</ecNumber>
    </recommendedName>
</protein>
<dbReference type="GO" id="GO:0008270">
    <property type="term" value="F:zinc ion binding"/>
    <property type="evidence" value="ECO:0007669"/>
    <property type="project" value="UniProtKB-KW"/>
</dbReference>